<dbReference type="EMBL" id="QXQA01000015">
    <property type="protein sequence ID" value="RIX50333.1"/>
    <property type="molecule type" value="Genomic_DNA"/>
</dbReference>
<dbReference type="AlphaFoldDB" id="A0A3A1UVK5"/>
<dbReference type="InterPro" id="IPR013022">
    <property type="entry name" value="Xyl_isomerase-like_TIM-brl"/>
</dbReference>
<dbReference type="SUPFAM" id="SSF51658">
    <property type="entry name" value="Xylose isomerase-like"/>
    <property type="match status" value="1"/>
</dbReference>
<dbReference type="OrthoDB" id="2063291at2"/>
<dbReference type="GO" id="GO:0016853">
    <property type="term" value="F:isomerase activity"/>
    <property type="evidence" value="ECO:0007669"/>
    <property type="project" value="UniProtKB-KW"/>
</dbReference>
<sequence>MSVGILAHLQGKMPFKELAAKTAANGFSYVQLALAKAISDVDSSLNKLSPGMAQEVGGAFAEKGVRIAVLGCYASLVDLNDDVYRHNVDRFKEHLRNARHFGAPIVATEVGGATDPDRRAEHHERLNRAMEEIVEEAERWGVTVGLEAAQGHLIDSAETLAETLERFPSSCVGVVLDPCNLMNPARFDNQDHTIREAFRLLGPRVVSTHAKDLRREPNGSLKETAAGLGELNYPLFFELLERYKPHGFVTLEAVSEPQMQEAARFVRAGRSAARNHQHT</sequence>
<accession>A0A3A1UVK5</accession>
<dbReference type="InterPro" id="IPR036237">
    <property type="entry name" value="Xyl_isomerase-like_sf"/>
</dbReference>
<protein>
    <submittedName>
        <fullName evidence="2">Sugar phosphate isomerase/epimerase</fullName>
    </submittedName>
</protein>
<reference evidence="2 3" key="1">
    <citation type="submission" date="2018-09" db="EMBL/GenBank/DDBJ databases">
        <title>Paenibacillus aracenensis nov. sp. isolated from a cave in southern Spain.</title>
        <authorList>
            <person name="Jurado V."/>
            <person name="Gutierrez-Patricio S."/>
            <person name="Gonzalez-Pimentel J.L."/>
            <person name="Miller A.Z."/>
            <person name="Laiz L."/>
            <person name="Saiz-Jimenez C."/>
        </authorList>
    </citation>
    <scope>NUCLEOTIDE SEQUENCE [LARGE SCALE GENOMIC DNA]</scope>
    <source>
        <strain evidence="2 3">DSM 22867</strain>
    </source>
</reference>
<proteinExistence type="predicted"/>
<keyword evidence="3" id="KW-1185">Reference proteome</keyword>
<dbReference type="InterPro" id="IPR050312">
    <property type="entry name" value="IolE/XylAMocC-like"/>
</dbReference>
<evidence type="ECO:0000313" key="2">
    <source>
        <dbReference type="EMBL" id="RIX50333.1"/>
    </source>
</evidence>
<gene>
    <name evidence="2" type="ORF">D3P08_20660</name>
</gene>
<dbReference type="Pfam" id="PF01261">
    <property type="entry name" value="AP_endonuc_2"/>
    <property type="match status" value="1"/>
</dbReference>
<comment type="caution">
    <text evidence="2">The sequence shown here is derived from an EMBL/GenBank/DDBJ whole genome shotgun (WGS) entry which is preliminary data.</text>
</comment>
<evidence type="ECO:0000259" key="1">
    <source>
        <dbReference type="Pfam" id="PF01261"/>
    </source>
</evidence>
<feature type="domain" description="Xylose isomerase-like TIM barrel" evidence="1">
    <location>
        <begin position="20"/>
        <end position="267"/>
    </location>
</feature>
<evidence type="ECO:0000313" key="3">
    <source>
        <dbReference type="Proteomes" id="UP000266482"/>
    </source>
</evidence>
<dbReference type="PANTHER" id="PTHR12110">
    <property type="entry name" value="HYDROXYPYRUVATE ISOMERASE"/>
    <property type="match status" value="1"/>
</dbReference>
<organism evidence="2 3">
    <name type="scientific">Paenibacillus nanensis</name>
    <dbReference type="NCBI Taxonomy" id="393251"/>
    <lineage>
        <taxon>Bacteria</taxon>
        <taxon>Bacillati</taxon>
        <taxon>Bacillota</taxon>
        <taxon>Bacilli</taxon>
        <taxon>Bacillales</taxon>
        <taxon>Paenibacillaceae</taxon>
        <taxon>Paenibacillus</taxon>
    </lineage>
</organism>
<keyword evidence="2" id="KW-0413">Isomerase</keyword>
<dbReference type="Gene3D" id="3.20.20.150">
    <property type="entry name" value="Divalent-metal-dependent TIM barrel enzymes"/>
    <property type="match status" value="1"/>
</dbReference>
<name>A0A3A1UVK5_9BACL</name>
<dbReference type="Proteomes" id="UP000266482">
    <property type="component" value="Unassembled WGS sequence"/>
</dbReference>